<name>A0A6J2XDM1_SITOR</name>
<reference evidence="5" key="1">
    <citation type="submission" date="2025-08" db="UniProtKB">
        <authorList>
            <consortium name="RefSeq"/>
        </authorList>
    </citation>
    <scope>IDENTIFICATION</scope>
    <source>
        <tissue evidence="5">Gonads</tissue>
    </source>
</reference>
<accession>A0A6J2XDM1</accession>
<feature type="domain" description="C-type lectin" evidence="3">
    <location>
        <begin position="51"/>
        <end position="208"/>
    </location>
</feature>
<dbReference type="PROSITE" id="PS50041">
    <property type="entry name" value="C_TYPE_LECTIN_2"/>
    <property type="match status" value="1"/>
</dbReference>
<keyword evidence="4" id="KW-1185">Reference proteome</keyword>
<feature type="signal peptide" evidence="2">
    <location>
        <begin position="1"/>
        <end position="19"/>
    </location>
</feature>
<evidence type="ECO:0000313" key="5">
    <source>
        <dbReference type="RefSeq" id="XP_030749347.1"/>
    </source>
</evidence>
<gene>
    <name evidence="5" type="primary">LOC115877340</name>
</gene>
<organism evidence="4 5">
    <name type="scientific">Sitophilus oryzae</name>
    <name type="common">Rice weevil</name>
    <name type="synonym">Curculio oryzae</name>
    <dbReference type="NCBI Taxonomy" id="7048"/>
    <lineage>
        <taxon>Eukaryota</taxon>
        <taxon>Metazoa</taxon>
        <taxon>Ecdysozoa</taxon>
        <taxon>Arthropoda</taxon>
        <taxon>Hexapoda</taxon>
        <taxon>Insecta</taxon>
        <taxon>Pterygota</taxon>
        <taxon>Neoptera</taxon>
        <taxon>Endopterygota</taxon>
        <taxon>Coleoptera</taxon>
        <taxon>Polyphaga</taxon>
        <taxon>Cucujiformia</taxon>
        <taxon>Curculionidae</taxon>
        <taxon>Dryophthorinae</taxon>
        <taxon>Sitophilus</taxon>
    </lineage>
</organism>
<evidence type="ECO:0000313" key="4">
    <source>
        <dbReference type="Proteomes" id="UP000504635"/>
    </source>
</evidence>
<evidence type="ECO:0000256" key="1">
    <source>
        <dbReference type="ARBA" id="ARBA00023157"/>
    </source>
</evidence>
<keyword evidence="2" id="KW-0732">Signal</keyword>
<dbReference type="CDD" id="cd00037">
    <property type="entry name" value="CLECT"/>
    <property type="match status" value="1"/>
</dbReference>
<dbReference type="PROSITE" id="PS00615">
    <property type="entry name" value="C_TYPE_LECTIN_1"/>
    <property type="match status" value="1"/>
</dbReference>
<sequence length="238" mass="27767">MSAYVVFFVYSSLWCVLNGQEAADMFYAEPELLDLPDPHKCAYRETHLRSPAGVSYYLSWMGNKGNEDWYGARNFCRKMCMDLVSLETKVENDWIKNWIEKLGIDEVWTSGRLCNFKGCERSESPHLYPLELYGWFWSATGVYLHPTDDPLHTDWSSGGPYFLSQPDNREFQYTGRVEACIAIMNNKYKDGIAWHDEVCDFKKPFICEENNVMMEFVKKAVPSMFLHEKYGVPDPDNY</sequence>
<dbReference type="OrthoDB" id="441660at2759"/>
<dbReference type="InterPro" id="IPR018378">
    <property type="entry name" value="C-type_lectin_CS"/>
</dbReference>
<keyword evidence="1" id="KW-1015">Disulfide bond</keyword>
<dbReference type="InParanoid" id="A0A6J2XDM1"/>
<dbReference type="InterPro" id="IPR016187">
    <property type="entry name" value="CTDL_fold"/>
</dbReference>
<dbReference type="InterPro" id="IPR001304">
    <property type="entry name" value="C-type_lectin-like"/>
</dbReference>
<evidence type="ECO:0000256" key="2">
    <source>
        <dbReference type="SAM" id="SignalP"/>
    </source>
</evidence>
<dbReference type="Gene3D" id="3.10.100.10">
    <property type="entry name" value="Mannose-Binding Protein A, subunit A"/>
    <property type="match status" value="1"/>
</dbReference>
<dbReference type="KEGG" id="soy:115877340"/>
<dbReference type="PANTHER" id="PTHR21407">
    <property type="entry name" value="RE43931P-RELATED"/>
    <property type="match status" value="1"/>
</dbReference>
<protein>
    <submittedName>
        <fullName evidence="5">Uncharacterized protein LOC115877340</fullName>
    </submittedName>
</protein>
<dbReference type="GeneID" id="115877340"/>
<dbReference type="AlphaFoldDB" id="A0A6J2XDM1"/>
<dbReference type="RefSeq" id="XP_030749347.1">
    <property type="nucleotide sequence ID" value="XM_030893487.1"/>
</dbReference>
<proteinExistence type="predicted"/>
<dbReference type="InterPro" id="IPR016186">
    <property type="entry name" value="C-type_lectin-like/link_sf"/>
</dbReference>
<evidence type="ECO:0000259" key="3">
    <source>
        <dbReference type="PROSITE" id="PS50041"/>
    </source>
</evidence>
<feature type="chain" id="PRO_5026684569" evidence="2">
    <location>
        <begin position="20"/>
        <end position="238"/>
    </location>
</feature>
<dbReference type="SUPFAM" id="SSF56436">
    <property type="entry name" value="C-type lectin-like"/>
    <property type="match status" value="1"/>
</dbReference>
<dbReference type="SMART" id="SM00034">
    <property type="entry name" value="CLECT"/>
    <property type="match status" value="1"/>
</dbReference>
<dbReference type="PANTHER" id="PTHR21407:SF3">
    <property type="entry name" value="LD12305P"/>
    <property type="match status" value="1"/>
</dbReference>
<dbReference type="Proteomes" id="UP000504635">
    <property type="component" value="Unplaced"/>
</dbReference>